<dbReference type="InterPro" id="IPR028000">
    <property type="entry name" value="Pma1"/>
</dbReference>
<dbReference type="AlphaFoldDB" id="A0A1Q8RXP5"/>
<feature type="chain" id="PRO_5013113388" evidence="3">
    <location>
        <begin position="27"/>
        <end position="337"/>
    </location>
</feature>
<organism evidence="4 5">
    <name type="scientific">Colletotrichum chlorophyti</name>
    <dbReference type="NCBI Taxonomy" id="708187"/>
    <lineage>
        <taxon>Eukaryota</taxon>
        <taxon>Fungi</taxon>
        <taxon>Dikarya</taxon>
        <taxon>Ascomycota</taxon>
        <taxon>Pezizomycotina</taxon>
        <taxon>Sordariomycetes</taxon>
        <taxon>Hypocreomycetidae</taxon>
        <taxon>Glomerellales</taxon>
        <taxon>Glomerellaceae</taxon>
        <taxon>Colletotrichum</taxon>
    </lineage>
</organism>
<accession>A0A1Q8RXP5</accession>
<evidence type="ECO:0000256" key="1">
    <source>
        <dbReference type="SAM" id="MobiDB-lite"/>
    </source>
</evidence>
<name>A0A1Q8RXP5_9PEZI</name>
<evidence type="ECO:0000313" key="5">
    <source>
        <dbReference type="Proteomes" id="UP000186583"/>
    </source>
</evidence>
<keyword evidence="2" id="KW-0812">Transmembrane</keyword>
<feature type="transmembrane region" description="Helical" evidence="2">
    <location>
        <begin position="241"/>
        <end position="264"/>
    </location>
</feature>
<evidence type="ECO:0000256" key="3">
    <source>
        <dbReference type="SAM" id="SignalP"/>
    </source>
</evidence>
<feature type="region of interest" description="Disordered" evidence="1">
    <location>
        <begin position="277"/>
        <end position="337"/>
    </location>
</feature>
<gene>
    <name evidence="4" type="ORF">CCHL11_06639</name>
</gene>
<dbReference type="Pfam" id="PF14610">
    <property type="entry name" value="Psg1"/>
    <property type="match status" value="1"/>
</dbReference>
<evidence type="ECO:0000256" key="2">
    <source>
        <dbReference type="SAM" id="Phobius"/>
    </source>
</evidence>
<evidence type="ECO:0000313" key="4">
    <source>
        <dbReference type="EMBL" id="OLN91647.1"/>
    </source>
</evidence>
<dbReference type="Proteomes" id="UP000186583">
    <property type="component" value="Unassembled WGS sequence"/>
</dbReference>
<reference evidence="4 5" key="1">
    <citation type="submission" date="2016-11" db="EMBL/GenBank/DDBJ databases">
        <title>Draft Genome Assembly of Colletotrichum chlorophyti a pathogen of herbaceous plants.</title>
        <authorList>
            <person name="Gan P."/>
            <person name="Narusaka M."/>
            <person name="Tsushima A."/>
            <person name="Narusaka Y."/>
            <person name="Takano Y."/>
            <person name="Shirasu K."/>
        </authorList>
    </citation>
    <scope>NUCLEOTIDE SEQUENCE [LARGE SCALE GENOMIC DNA]</scope>
    <source>
        <strain evidence="4 5">NTL11</strain>
    </source>
</reference>
<proteinExistence type="predicted"/>
<keyword evidence="2" id="KW-1133">Transmembrane helix</keyword>
<keyword evidence="3" id="KW-0732">Signal</keyword>
<feature type="compositionally biased region" description="Basic and acidic residues" evidence="1">
    <location>
        <begin position="328"/>
        <end position="337"/>
    </location>
</feature>
<keyword evidence="5" id="KW-1185">Reference proteome</keyword>
<sequence length="337" mass="36004">MFATTQRLVVSALAAASLFLATPTSAAAIINPRQGPGRVHDWITVDSSGHAHTFTPSVVTSNGALATLNPPPYSLTGTVFTVTVTNGGLTTSTGNPPPPQASNTKGMGGVFSVCNNRVGEDGPFCQPRRGSTLRVGTTYYITWDTTFFDDPETPIAIVGFDVDNGVTDTAAAFSLTNISGGAGWVPWTPRLSDLEERSLNNMTIGIMYNNAEGEEKQVFGPVFTLKAPLTMEGTASTQPNLLAIILPVILISLAIASVMLWLYIRRRRRAAAAVAAKHTSAGYGAPEPRVERPVERPVRQKKGSADIQLEPTSPPPDSPTGRNVFQEEVQRQARERT</sequence>
<feature type="signal peptide" evidence="3">
    <location>
        <begin position="1"/>
        <end position="26"/>
    </location>
</feature>
<comment type="caution">
    <text evidence="4">The sequence shown here is derived from an EMBL/GenBank/DDBJ whole genome shotgun (WGS) entry which is preliminary data.</text>
</comment>
<protein>
    <submittedName>
        <fullName evidence="4">Uncharacterized protein</fullName>
    </submittedName>
</protein>
<dbReference type="OrthoDB" id="4084551at2759"/>
<keyword evidence="2" id="KW-0472">Membrane</keyword>
<feature type="compositionally biased region" description="Basic and acidic residues" evidence="1">
    <location>
        <begin position="288"/>
        <end position="298"/>
    </location>
</feature>
<dbReference type="EMBL" id="MPGH01000061">
    <property type="protein sequence ID" value="OLN91647.1"/>
    <property type="molecule type" value="Genomic_DNA"/>
</dbReference>